<evidence type="ECO:0000313" key="2">
    <source>
        <dbReference type="Proteomes" id="UP001057402"/>
    </source>
</evidence>
<dbReference type="EMBL" id="CM042889">
    <property type="protein sequence ID" value="KAI4320547.1"/>
    <property type="molecule type" value="Genomic_DNA"/>
</dbReference>
<dbReference type="Proteomes" id="UP001057402">
    <property type="component" value="Chromosome 10"/>
</dbReference>
<organism evidence="1 2">
    <name type="scientific">Melastoma candidum</name>
    <dbReference type="NCBI Taxonomy" id="119954"/>
    <lineage>
        <taxon>Eukaryota</taxon>
        <taxon>Viridiplantae</taxon>
        <taxon>Streptophyta</taxon>
        <taxon>Embryophyta</taxon>
        <taxon>Tracheophyta</taxon>
        <taxon>Spermatophyta</taxon>
        <taxon>Magnoliopsida</taxon>
        <taxon>eudicotyledons</taxon>
        <taxon>Gunneridae</taxon>
        <taxon>Pentapetalae</taxon>
        <taxon>rosids</taxon>
        <taxon>malvids</taxon>
        <taxon>Myrtales</taxon>
        <taxon>Melastomataceae</taxon>
        <taxon>Melastomatoideae</taxon>
        <taxon>Melastomateae</taxon>
        <taxon>Melastoma</taxon>
    </lineage>
</organism>
<sequence>MLSPYVADVVKLRSLTANRNRSKEDRLDKRVDYTSTKFWARGFQLLLGEECDVKSSLAVGLRNETLFVPFSSEDPSLLAAVERKLRGDKGCQIMRRRR</sequence>
<gene>
    <name evidence="1" type="ORF">MLD38_034016</name>
</gene>
<proteinExistence type="predicted"/>
<protein>
    <submittedName>
        <fullName evidence="1">Uncharacterized protein</fullName>
    </submittedName>
</protein>
<accession>A0ACB9M8L9</accession>
<evidence type="ECO:0000313" key="1">
    <source>
        <dbReference type="EMBL" id="KAI4320547.1"/>
    </source>
</evidence>
<name>A0ACB9M8L9_9MYRT</name>
<keyword evidence="2" id="KW-1185">Reference proteome</keyword>
<reference evidence="2" key="1">
    <citation type="journal article" date="2023" name="Front. Plant Sci.">
        <title>Chromosomal-level genome assembly of Melastoma candidum provides insights into trichome evolution.</title>
        <authorList>
            <person name="Zhong Y."/>
            <person name="Wu W."/>
            <person name="Sun C."/>
            <person name="Zou P."/>
            <person name="Liu Y."/>
            <person name="Dai S."/>
            <person name="Zhou R."/>
        </authorList>
    </citation>
    <scope>NUCLEOTIDE SEQUENCE [LARGE SCALE GENOMIC DNA]</scope>
</reference>
<comment type="caution">
    <text evidence="1">The sequence shown here is derived from an EMBL/GenBank/DDBJ whole genome shotgun (WGS) entry which is preliminary data.</text>
</comment>